<feature type="domain" description="Response regulatory" evidence="6">
    <location>
        <begin position="3"/>
        <end position="118"/>
    </location>
</feature>
<reference evidence="7 8" key="1">
    <citation type="submission" date="2024-07" db="EMBL/GenBank/DDBJ databases">
        <title>Uliginosibacterium flavum JJ3220;KACC:17644.</title>
        <authorList>
            <person name="Kim M.K."/>
        </authorList>
    </citation>
    <scope>NUCLEOTIDE SEQUENCE [LARGE SCALE GENOMIC DNA]</scope>
    <source>
        <strain evidence="7 8">KACC:17644</strain>
    </source>
</reference>
<keyword evidence="2" id="KW-0547">Nucleotide-binding</keyword>
<proteinExistence type="predicted"/>
<dbReference type="InterPro" id="IPR001789">
    <property type="entry name" value="Sig_transdc_resp-reg_receiver"/>
</dbReference>
<organism evidence="7 8">
    <name type="scientific">Uliginosibacterium flavum</name>
    <dbReference type="NCBI Taxonomy" id="1396831"/>
    <lineage>
        <taxon>Bacteria</taxon>
        <taxon>Pseudomonadati</taxon>
        <taxon>Pseudomonadota</taxon>
        <taxon>Betaproteobacteria</taxon>
        <taxon>Rhodocyclales</taxon>
        <taxon>Zoogloeaceae</taxon>
        <taxon>Uliginosibacterium</taxon>
    </lineage>
</organism>
<evidence type="ECO:0000313" key="7">
    <source>
        <dbReference type="EMBL" id="MET7012984.1"/>
    </source>
</evidence>
<dbReference type="Pfam" id="PF14532">
    <property type="entry name" value="Sigma54_activ_2"/>
    <property type="match status" value="1"/>
</dbReference>
<evidence type="ECO:0000259" key="5">
    <source>
        <dbReference type="PROSITE" id="PS50045"/>
    </source>
</evidence>
<dbReference type="CDD" id="cd17550">
    <property type="entry name" value="REC_NtrX-like"/>
    <property type="match status" value="1"/>
</dbReference>
<dbReference type="Pfam" id="PF25601">
    <property type="entry name" value="AAA_lid_14"/>
    <property type="match status" value="1"/>
</dbReference>
<dbReference type="PROSITE" id="PS50110">
    <property type="entry name" value="RESPONSE_REGULATORY"/>
    <property type="match status" value="1"/>
</dbReference>
<evidence type="ECO:0000256" key="1">
    <source>
        <dbReference type="ARBA" id="ARBA00022553"/>
    </source>
</evidence>
<dbReference type="Gene3D" id="1.10.10.60">
    <property type="entry name" value="Homeodomain-like"/>
    <property type="match status" value="1"/>
</dbReference>
<feature type="modified residue" description="4-aspartylphosphate" evidence="4">
    <location>
        <position position="52"/>
    </location>
</feature>
<dbReference type="SUPFAM" id="SSF46689">
    <property type="entry name" value="Homeodomain-like"/>
    <property type="match status" value="1"/>
</dbReference>
<dbReference type="Gene3D" id="3.40.50.2300">
    <property type="match status" value="1"/>
</dbReference>
<dbReference type="InterPro" id="IPR002078">
    <property type="entry name" value="Sigma_54_int"/>
</dbReference>
<dbReference type="Gene3D" id="1.10.8.60">
    <property type="match status" value="1"/>
</dbReference>
<dbReference type="Proteomes" id="UP001549691">
    <property type="component" value="Unassembled WGS sequence"/>
</dbReference>
<dbReference type="PANTHER" id="PTHR32071">
    <property type="entry name" value="TRANSCRIPTIONAL REGULATORY PROTEIN"/>
    <property type="match status" value="1"/>
</dbReference>
<evidence type="ECO:0000256" key="2">
    <source>
        <dbReference type="ARBA" id="ARBA00022741"/>
    </source>
</evidence>
<gene>
    <name evidence="7" type="ORF">ABXR19_02205</name>
</gene>
<dbReference type="InterPro" id="IPR058031">
    <property type="entry name" value="AAA_lid_NorR"/>
</dbReference>
<keyword evidence="8" id="KW-1185">Reference proteome</keyword>
<keyword evidence="1 4" id="KW-0597">Phosphoprotein</keyword>
<dbReference type="Pfam" id="PF00072">
    <property type="entry name" value="Response_reg"/>
    <property type="match status" value="1"/>
</dbReference>
<name>A0ABV2TGE1_9RHOO</name>
<dbReference type="InterPro" id="IPR009057">
    <property type="entry name" value="Homeodomain-like_sf"/>
</dbReference>
<dbReference type="Gene3D" id="3.40.50.300">
    <property type="entry name" value="P-loop containing nucleotide triphosphate hydrolases"/>
    <property type="match status" value="1"/>
</dbReference>
<keyword evidence="3" id="KW-0067">ATP-binding</keyword>
<evidence type="ECO:0000313" key="8">
    <source>
        <dbReference type="Proteomes" id="UP001549691"/>
    </source>
</evidence>
<dbReference type="InterPro" id="IPR011006">
    <property type="entry name" value="CheY-like_superfamily"/>
</dbReference>
<feature type="domain" description="Sigma-54 factor interaction" evidence="5">
    <location>
        <begin position="185"/>
        <end position="326"/>
    </location>
</feature>
<dbReference type="InterPro" id="IPR027417">
    <property type="entry name" value="P-loop_NTPase"/>
</dbReference>
<accession>A0ABV2TGE1</accession>
<evidence type="ECO:0000256" key="4">
    <source>
        <dbReference type="PROSITE-ProRule" id="PRU00169"/>
    </source>
</evidence>
<evidence type="ECO:0000256" key="3">
    <source>
        <dbReference type="ARBA" id="ARBA00022840"/>
    </source>
</evidence>
<comment type="caution">
    <text evidence="7">The sequence shown here is derived from an EMBL/GenBank/DDBJ whole genome shotgun (WGS) entry which is preliminary data.</text>
</comment>
<dbReference type="PROSITE" id="PS50045">
    <property type="entry name" value="SIGMA54_INTERACT_4"/>
    <property type="match status" value="1"/>
</dbReference>
<dbReference type="RefSeq" id="WP_354599446.1">
    <property type="nucleotide sequence ID" value="NZ_JBEWZI010000002.1"/>
</dbReference>
<protein>
    <submittedName>
        <fullName evidence="7">Response regulator</fullName>
    </submittedName>
</protein>
<sequence length="412" mass="45722">MAKILVVDDEIGIRELLREILCDEGYDVVLAENATAARAARQTARPDLVLLDIWMPDTDGVTVLKEWAASGLLTMPVIMMSGHGTIDTAVEAIRFGALDFLEKPISLQKLLAAVKRGLQRQPNKTQAHLTLAAFTRSNPLRELRKRLDQINQKSRMLLLRVGPGSLAELCARSLQNAGCPWLDLGTLAQPIEVQALEAARGGQVFIEDLAQINRSQQKNLAFVIDRLDKYDLHLLAATTQQADQLLKDGWDPQLVRRMFEVALVPPSLLELKEEVPELVAQLLQHLTESGEVPARTLTTGALNALRNSPWGGGFGELRSAVKSLALGSLEEEISAEEVVRFISRASTAALALPLDLPLREARETFERLYFEYHLQLEDGNITRLADKTGLERTHLYRKLKQLGIQVGRRSEA</sequence>
<dbReference type="SUPFAM" id="SSF52540">
    <property type="entry name" value="P-loop containing nucleoside triphosphate hydrolases"/>
    <property type="match status" value="1"/>
</dbReference>
<dbReference type="SMART" id="SM00448">
    <property type="entry name" value="REC"/>
    <property type="match status" value="1"/>
</dbReference>
<evidence type="ECO:0000259" key="6">
    <source>
        <dbReference type="PROSITE" id="PS50110"/>
    </source>
</evidence>
<dbReference type="SUPFAM" id="SSF52172">
    <property type="entry name" value="CheY-like"/>
    <property type="match status" value="1"/>
</dbReference>
<dbReference type="PANTHER" id="PTHR32071:SF17">
    <property type="entry name" value="TRANSCRIPTIONAL REGULATOR (NTRC FAMILY)"/>
    <property type="match status" value="1"/>
</dbReference>
<dbReference type="EMBL" id="JBEWZI010000002">
    <property type="protein sequence ID" value="MET7012984.1"/>
    <property type="molecule type" value="Genomic_DNA"/>
</dbReference>